<keyword evidence="3" id="KW-1185">Reference proteome</keyword>
<feature type="region of interest" description="Disordered" evidence="1">
    <location>
        <begin position="441"/>
        <end position="521"/>
    </location>
</feature>
<feature type="compositionally biased region" description="Polar residues" evidence="1">
    <location>
        <begin position="242"/>
        <end position="253"/>
    </location>
</feature>
<evidence type="ECO:0000313" key="3">
    <source>
        <dbReference type="Proteomes" id="UP000747110"/>
    </source>
</evidence>
<evidence type="ECO:0000256" key="1">
    <source>
        <dbReference type="SAM" id="MobiDB-lite"/>
    </source>
</evidence>
<protein>
    <submittedName>
        <fullName evidence="2">Uncharacterized protein</fullName>
    </submittedName>
</protein>
<proteinExistence type="predicted"/>
<dbReference type="AlphaFoldDB" id="A0A8J4FNY0"/>
<dbReference type="EMBL" id="BNCP01000028">
    <property type="protein sequence ID" value="GIL84130.1"/>
    <property type="molecule type" value="Genomic_DNA"/>
</dbReference>
<feature type="compositionally biased region" description="Low complexity" evidence="1">
    <location>
        <begin position="254"/>
        <end position="268"/>
    </location>
</feature>
<comment type="caution">
    <text evidence="2">The sequence shown here is derived from an EMBL/GenBank/DDBJ whole genome shotgun (WGS) entry which is preliminary data.</text>
</comment>
<evidence type="ECO:0000313" key="2">
    <source>
        <dbReference type="EMBL" id="GIL84130.1"/>
    </source>
</evidence>
<gene>
    <name evidence="2" type="ORF">Vretifemale_12814</name>
</gene>
<name>A0A8J4FNY0_9CHLO</name>
<accession>A0A8J4FNY0</accession>
<dbReference type="Proteomes" id="UP000747110">
    <property type="component" value="Unassembled WGS sequence"/>
</dbReference>
<feature type="compositionally biased region" description="Low complexity" evidence="1">
    <location>
        <begin position="441"/>
        <end position="501"/>
    </location>
</feature>
<feature type="region of interest" description="Disordered" evidence="1">
    <location>
        <begin position="62"/>
        <end position="88"/>
    </location>
</feature>
<organism evidence="2 3">
    <name type="scientific">Volvox reticuliferus</name>
    <dbReference type="NCBI Taxonomy" id="1737510"/>
    <lineage>
        <taxon>Eukaryota</taxon>
        <taxon>Viridiplantae</taxon>
        <taxon>Chlorophyta</taxon>
        <taxon>core chlorophytes</taxon>
        <taxon>Chlorophyceae</taxon>
        <taxon>CS clade</taxon>
        <taxon>Chlamydomonadales</taxon>
        <taxon>Volvocaceae</taxon>
        <taxon>Volvox</taxon>
    </lineage>
</organism>
<dbReference type="OrthoDB" id="26525at2759"/>
<sequence length="521" mass="52623">MPPPRLLLPVISPLPPLKRPNTRAFKRALLDVRHSAPEYLMQRLGLVGPLEAAAAAAATAGSMLPASDHQRDHRRTGGGNGGGGAAAAAGHATASFRPVASTSPDGLVAGGELSATSVSALTSASDPVAASTAASKAAAAVAGAYFTTYGAGFTRYKRWSMYDIDPAAENPDYWQAKAAALLMRRTSRAVRGVPGAGVATMSASAAAAAAAIAAADAAKDIELCRAVPVAAAAAVTAEGMGQPNNGKQLLPSASLQRRQQTPSQSTQSDGMAVGWHLPSLQTGATGSGAAVATVAAARIPVENPSATTTAPAAVAAAAAAVAASVTSPVGAAVRSPASPWRRTVDEPASPTRQKSCVGPHGRGLGACALGRGSAAAAMLSPRAAPSATAGATGSGACNSPIQYVIRPQHGTNPRLAAEALRRRPVPSAAADGDPVMQRLLSKSRSPQRSPSRSPQRSPQLSPQLSPQRSLQPTPQRSPTRSPQSGSPQVRSPQVPSPQTQRLQVRQPMQRHSPALPSVSGS</sequence>
<feature type="region of interest" description="Disordered" evidence="1">
    <location>
        <begin position="332"/>
        <end position="357"/>
    </location>
</feature>
<reference evidence="2" key="1">
    <citation type="journal article" date="2021" name="Proc. Natl. Acad. Sci. U.S.A.">
        <title>Three genomes in the algal genus Volvox reveal the fate of a haploid sex-determining region after a transition to homothallism.</title>
        <authorList>
            <person name="Yamamoto K."/>
            <person name="Hamaji T."/>
            <person name="Kawai-Toyooka H."/>
            <person name="Matsuzaki R."/>
            <person name="Takahashi F."/>
            <person name="Nishimura Y."/>
            <person name="Kawachi M."/>
            <person name="Noguchi H."/>
            <person name="Minakuchi Y."/>
            <person name="Umen J.G."/>
            <person name="Toyoda A."/>
            <person name="Nozaki H."/>
        </authorList>
    </citation>
    <scope>NUCLEOTIDE SEQUENCE</scope>
    <source>
        <strain evidence="2">NIES-3786</strain>
    </source>
</reference>
<feature type="region of interest" description="Disordered" evidence="1">
    <location>
        <begin position="240"/>
        <end position="271"/>
    </location>
</feature>